<proteinExistence type="predicted"/>
<comment type="caution">
    <text evidence="1">The sequence shown here is derived from an EMBL/GenBank/DDBJ whole genome shotgun (WGS) entry which is preliminary data.</text>
</comment>
<reference evidence="1" key="1">
    <citation type="journal article" date="2021" name="PeerJ">
        <title>Extensive microbial diversity within the chicken gut microbiome revealed by metagenomics and culture.</title>
        <authorList>
            <person name="Gilroy R."/>
            <person name="Ravi A."/>
            <person name="Getino M."/>
            <person name="Pursley I."/>
            <person name="Horton D.L."/>
            <person name="Alikhan N.F."/>
            <person name="Baker D."/>
            <person name="Gharbi K."/>
            <person name="Hall N."/>
            <person name="Watson M."/>
            <person name="Adriaenssens E.M."/>
            <person name="Foster-Nyarko E."/>
            <person name="Jarju S."/>
            <person name="Secka A."/>
            <person name="Antonio M."/>
            <person name="Oren A."/>
            <person name="Chaudhuri R.R."/>
            <person name="La Ragione R."/>
            <person name="Hildebrand F."/>
            <person name="Pallen M.J."/>
        </authorList>
    </citation>
    <scope>NUCLEOTIDE SEQUENCE</scope>
    <source>
        <strain evidence="1">CHK186-16707</strain>
    </source>
</reference>
<gene>
    <name evidence="1" type="ORF">H9962_00230</name>
</gene>
<evidence type="ECO:0000313" key="1">
    <source>
        <dbReference type="EMBL" id="HJA07607.1"/>
    </source>
</evidence>
<sequence length="79" mass="8861">MLLACSLGLTGCAPQISVTAEADETIDTWMAARRYQAEGRYELAKQYYSLALASARTQSALDQLQRELFSVDMQIRTLR</sequence>
<dbReference type="AlphaFoldDB" id="A0A9D2KLA4"/>
<dbReference type="Proteomes" id="UP000824225">
    <property type="component" value="Unassembled WGS sequence"/>
</dbReference>
<protein>
    <submittedName>
        <fullName evidence="1">Uncharacterized protein</fullName>
    </submittedName>
</protein>
<organism evidence="1 2">
    <name type="scientific">Candidatus Mailhella merdigallinarum</name>
    <dbReference type="NCBI Taxonomy" id="2838658"/>
    <lineage>
        <taxon>Bacteria</taxon>
        <taxon>Pseudomonadati</taxon>
        <taxon>Thermodesulfobacteriota</taxon>
        <taxon>Desulfovibrionia</taxon>
        <taxon>Desulfovibrionales</taxon>
        <taxon>Desulfovibrionaceae</taxon>
        <taxon>Mailhella</taxon>
    </lineage>
</organism>
<dbReference type="EMBL" id="DXAN01000001">
    <property type="protein sequence ID" value="HJA07607.1"/>
    <property type="molecule type" value="Genomic_DNA"/>
</dbReference>
<accession>A0A9D2KLA4</accession>
<reference evidence="1" key="2">
    <citation type="submission" date="2021-04" db="EMBL/GenBank/DDBJ databases">
        <authorList>
            <person name="Gilroy R."/>
        </authorList>
    </citation>
    <scope>NUCLEOTIDE SEQUENCE</scope>
    <source>
        <strain evidence="1">CHK186-16707</strain>
    </source>
</reference>
<evidence type="ECO:0000313" key="2">
    <source>
        <dbReference type="Proteomes" id="UP000824225"/>
    </source>
</evidence>
<name>A0A9D2KLA4_9BACT</name>